<protein>
    <submittedName>
        <fullName evidence="5">N-6 DNA methylase</fullName>
    </submittedName>
</protein>
<keyword evidence="2" id="KW-0808">Transferase</keyword>
<proteinExistence type="predicted"/>
<dbReference type="PRINTS" id="PR00507">
    <property type="entry name" value="N12N6MTFRASE"/>
</dbReference>
<keyword evidence="3" id="KW-0680">Restriction system</keyword>
<name>A0ABZ1B6I2_9ACTN</name>
<keyword evidence="6" id="KW-1185">Reference proteome</keyword>
<accession>A0ABZ1B6I2</accession>
<evidence type="ECO:0000256" key="1">
    <source>
        <dbReference type="ARBA" id="ARBA00022603"/>
    </source>
</evidence>
<dbReference type="GO" id="GO:0008168">
    <property type="term" value="F:methyltransferase activity"/>
    <property type="evidence" value="ECO:0007669"/>
    <property type="project" value="UniProtKB-KW"/>
</dbReference>
<evidence type="ECO:0000259" key="4">
    <source>
        <dbReference type="Pfam" id="PF02384"/>
    </source>
</evidence>
<dbReference type="GO" id="GO:0032259">
    <property type="term" value="P:methylation"/>
    <property type="evidence" value="ECO:0007669"/>
    <property type="project" value="UniProtKB-KW"/>
</dbReference>
<organism evidence="5 6">
    <name type="scientific">Blastococcus brunescens</name>
    <dbReference type="NCBI Taxonomy" id="1564165"/>
    <lineage>
        <taxon>Bacteria</taxon>
        <taxon>Bacillati</taxon>
        <taxon>Actinomycetota</taxon>
        <taxon>Actinomycetes</taxon>
        <taxon>Geodermatophilales</taxon>
        <taxon>Geodermatophilaceae</taxon>
        <taxon>Blastococcus</taxon>
    </lineage>
</organism>
<dbReference type="PANTHER" id="PTHR33841:SF4">
    <property type="entry name" value="RESTRICTION MODIFICATION SYSTEM DNA SPECIFICITY DOMAIN"/>
    <property type="match status" value="1"/>
</dbReference>
<dbReference type="PANTHER" id="PTHR33841">
    <property type="entry name" value="DNA METHYLTRANSFERASE YEEA-RELATED"/>
    <property type="match status" value="1"/>
</dbReference>
<evidence type="ECO:0000313" key="5">
    <source>
        <dbReference type="EMBL" id="WRL64999.1"/>
    </source>
</evidence>
<dbReference type="RefSeq" id="WP_324276323.1">
    <property type="nucleotide sequence ID" value="NZ_CP141261.1"/>
</dbReference>
<evidence type="ECO:0000256" key="2">
    <source>
        <dbReference type="ARBA" id="ARBA00022679"/>
    </source>
</evidence>
<dbReference type="PROSITE" id="PS00092">
    <property type="entry name" value="N6_MTASE"/>
    <property type="match status" value="1"/>
</dbReference>
<dbReference type="Gene3D" id="3.40.50.150">
    <property type="entry name" value="Vaccinia Virus protein VP39"/>
    <property type="match status" value="1"/>
</dbReference>
<reference evidence="5 6" key="1">
    <citation type="submission" date="2023-12" db="EMBL/GenBank/DDBJ databases">
        <title>Blastococcus brunescens sp. nov., an actonobacterium isolated from sandstone collected in sahara desert.</title>
        <authorList>
            <person name="Gtari M."/>
            <person name="Ghodhbane F."/>
        </authorList>
    </citation>
    <scope>NUCLEOTIDE SEQUENCE [LARGE SCALE GENOMIC DNA]</scope>
    <source>
        <strain evidence="5 6">BMG 8361</strain>
    </source>
</reference>
<gene>
    <name evidence="5" type="ORF">U6N30_04600</name>
</gene>
<dbReference type="SUPFAM" id="SSF53335">
    <property type="entry name" value="S-adenosyl-L-methionine-dependent methyltransferases"/>
    <property type="match status" value="1"/>
</dbReference>
<dbReference type="EMBL" id="CP141261">
    <property type="protein sequence ID" value="WRL64999.1"/>
    <property type="molecule type" value="Genomic_DNA"/>
</dbReference>
<feature type="domain" description="DNA methylase adenine-specific" evidence="4">
    <location>
        <begin position="12"/>
        <end position="64"/>
    </location>
</feature>
<keyword evidence="1 5" id="KW-0489">Methyltransferase</keyword>
<evidence type="ECO:0000313" key="6">
    <source>
        <dbReference type="Proteomes" id="UP001324287"/>
    </source>
</evidence>
<dbReference type="Proteomes" id="UP001324287">
    <property type="component" value="Chromosome"/>
</dbReference>
<dbReference type="InterPro" id="IPR050953">
    <property type="entry name" value="N4_N6_ade-DNA_methylase"/>
</dbReference>
<evidence type="ECO:0000256" key="3">
    <source>
        <dbReference type="ARBA" id="ARBA00022747"/>
    </source>
</evidence>
<sequence length="482" mass="52709">MKVLYESVINPQTRHSLGEYYTPDWLAEAIVTEVVTAPLSQRVLDPSCGSGTFLFHAVRHYLGRADEAGTSDVDAIRGVTASVLGVDVHPVAVTFARVTYLLALGRERLSRQDRPAFSVPVYLGDGIQWGQNSTLIDTDALVVSTGDGATLFADELRFPDRVVEDAAQFDALVSDLADSAARPNRPPAEPLLRGVFRRHGIHDADQGTITATYRTMCELHDTGRNHIWGYYVRNLARPIWLARPQNRVDVLVGNPPWLAYRYMPAEMKANFREMSEARGFWAGPSVATHQDLSALYVARAVEQYLKPGGRFSFVMPLAVLSRRQFAGFRTGRWGGPNLGQMDVGFDTPWDLHAVKPSFFPVPAAVVSGVHAGPARALTNSAESWTGRLKGRNPTLAEAFKHITRTDPVTGGPSSSAVRSPYAARFAQGPAWFHASFSWSTATRRAPWAPALDARGSVVTGAAMRRRRGRSCLGTPVPSRASS</sequence>
<dbReference type="InterPro" id="IPR003356">
    <property type="entry name" value="DNA_methylase_A-5"/>
</dbReference>
<dbReference type="Pfam" id="PF02384">
    <property type="entry name" value="N6_Mtase"/>
    <property type="match status" value="1"/>
</dbReference>
<dbReference type="InterPro" id="IPR029063">
    <property type="entry name" value="SAM-dependent_MTases_sf"/>
</dbReference>
<dbReference type="InterPro" id="IPR002052">
    <property type="entry name" value="DNA_methylase_N6_adenine_CS"/>
</dbReference>